<evidence type="ECO:0000256" key="5">
    <source>
        <dbReference type="ARBA" id="ARBA00038121"/>
    </source>
</evidence>
<gene>
    <name evidence="8" type="ORF">HYY65_11155</name>
</gene>
<reference evidence="8" key="1">
    <citation type="submission" date="2020-07" db="EMBL/GenBank/DDBJ databases">
        <title>Huge and variable diversity of episymbiotic CPR bacteria and DPANN archaea in groundwater ecosystems.</title>
        <authorList>
            <person name="He C.Y."/>
            <person name="Keren R."/>
            <person name="Whittaker M."/>
            <person name="Farag I.F."/>
            <person name="Doudna J."/>
            <person name="Cate J.H.D."/>
            <person name="Banfield J.F."/>
        </authorList>
    </citation>
    <scope>NUCLEOTIDE SEQUENCE</scope>
    <source>
        <strain evidence="8">NC_groundwater_717_Ag_S-0.2um_59_8</strain>
    </source>
</reference>
<evidence type="ECO:0000256" key="2">
    <source>
        <dbReference type="ARBA" id="ARBA00022741"/>
    </source>
</evidence>
<dbReference type="InterPro" id="IPR001174">
    <property type="entry name" value="HddA/FKP"/>
</dbReference>
<evidence type="ECO:0008006" key="10">
    <source>
        <dbReference type="Google" id="ProtNLM"/>
    </source>
</evidence>
<dbReference type="InterPro" id="IPR013750">
    <property type="entry name" value="GHMP_kinase_C_dom"/>
</dbReference>
<dbReference type="SUPFAM" id="SSF55060">
    <property type="entry name" value="GHMP Kinase, C-terminal domain"/>
    <property type="match status" value="1"/>
</dbReference>
<proteinExistence type="inferred from homology"/>
<dbReference type="InterPro" id="IPR014606">
    <property type="entry name" value="Heptose_7-P_kinase"/>
</dbReference>
<accession>A0A932GR82</accession>
<keyword evidence="3" id="KW-0418">Kinase</keyword>
<dbReference type="InterPro" id="IPR006204">
    <property type="entry name" value="GHMP_kinase_N_dom"/>
</dbReference>
<dbReference type="SUPFAM" id="SSF54211">
    <property type="entry name" value="Ribosomal protein S5 domain 2-like"/>
    <property type="match status" value="1"/>
</dbReference>
<sequence length="337" mass="37570">MIYASAPTRIDFAGGTLDIPPLYLFVSPCYTINLAIDLKAKVTLKRRRNQKIHWVSRDQRVKASWASSRSVTWRGAPFQELMGRLIRSFDPLPGCEMVTDCAAPAGAGTGGSSALTIAATAALTTLKGERFSSRGALIEYAKGIETQAIHVPTGYQDYIAAVYGGASLIEFSVEGVKRRPLASRSFLKELEKHLLLVYMGKPRFSGANNWELFRRYFDRDRKVNRFFHDLRDNAIVMKEAFEQEDIPAVARGLDRDWKTRKRMLPAMTTPAIERWIQEARRQGAMGARVCGAGGGGCLAMIIDPDQRAQLHALAESHGVRVLPVKIVHHGLRVKRME</sequence>
<dbReference type="InterPro" id="IPR052203">
    <property type="entry name" value="GHMP_Kinase-Related"/>
</dbReference>
<dbReference type="Proteomes" id="UP000741360">
    <property type="component" value="Unassembled WGS sequence"/>
</dbReference>
<evidence type="ECO:0000259" key="7">
    <source>
        <dbReference type="Pfam" id="PF08544"/>
    </source>
</evidence>
<keyword evidence="2" id="KW-0547">Nucleotide-binding</keyword>
<keyword evidence="4" id="KW-0067">ATP-binding</keyword>
<evidence type="ECO:0000256" key="3">
    <source>
        <dbReference type="ARBA" id="ARBA00022777"/>
    </source>
</evidence>
<evidence type="ECO:0000256" key="4">
    <source>
        <dbReference type="ARBA" id="ARBA00022840"/>
    </source>
</evidence>
<dbReference type="AlphaFoldDB" id="A0A932GR82"/>
<comment type="similarity">
    <text evidence="5">Belongs to the GHMP kinase family.</text>
</comment>
<evidence type="ECO:0000313" key="8">
    <source>
        <dbReference type="EMBL" id="MBI3015589.1"/>
    </source>
</evidence>
<keyword evidence="1" id="KW-0808">Transferase</keyword>
<feature type="domain" description="GHMP kinase C-terminal" evidence="7">
    <location>
        <begin position="237"/>
        <end position="309"/>
    </location>
</feature>
<evidence type="ECO:0000313" key="9">
    <source>
        <dbReference type="Proteomes" id="UP000741360"/>
    </source>
</evidence>
<feature type="domain" description="GHMP kinase N-terminal" evidence="6">
    <location>
        <begin position="85"/>
        <end position="165"/>
    </location>
</feature>
<organism evidence="8 9">
    <name type="scientific">Tectimicrobiota bacterium</name>
    <dbReference type="NCBI Taxonomy" id="2528274"/>
    <lineage>
        <taxon>Bacteria</taxon>
        <taxon>Pseudomonadati</taxon>
        <taxon>Nitrospinota/Tectimicrobiota group</taxon>
        <taxon>Candidatus Tectimicrobiota</taxon>
    </lineage>
</organism>
<comment type="caution">
    <text evidence="8">The sequence shown here is derived from an EMBL/GenBank/DDBJ whole genome shotgun (WGS) entry which is preliminary data.</text>
</comment>
<dbReference type="PRINTS" id="PR00960">
    <property type="entry name" value="LMBPPROTEIN"/>
</dbReference>
<name>A0A932GR82_UNCTE</name>
<dbReference type="PANTHER" id="PTHR32463:SF0">
    <property type="entry name" value="L-FUCOSE KINASE"/>
    <property type="match status" value="1"/>
</dbReference>
<dbReference type="PANTHER" id="PTHR32463">
    <property type="entry name" value="L-FUCOSE KINASE"/>
    <property type="match status" value="1"/>
</dbReference>
<dbReference type="PIRSF" id="PIRSF036406">
    <property type="entry name" value="Hept_kin"/>
    <property type="match status" value="1"/>
</dbReference>
<dbReference type="GO" id="GO:0050201">
    <property type="term" value="F:fucokinase activity"/>
    <property type="evidence" value="ECO:0007669"/>
    <property type="project" value="TreeGrafter"/>
</dbReference>
<evidence type="ECO:0000259" key="6">
    <source>
        <dbReference type="Pfam" id="PF00288"/>
    </source>
</evidence>
<evidence type="ECO:0000256" key="1">
    <source>
        <dbReference type="ARBA" id="ARBA00022679"/>
    </source>
</evidence>
<dbReference type="InterPro" id="IPR020568">
    <property type="entry name" value="Ribosomal_Su5_D2-typ_SF"/>
</dbReference>
<dbReference type="EMBL" id="JACPSX010000214">
    <property type="protein sequence ID" value="MBI3015589.1"/>
    <property type="molecule type" value="Genomic_DNA"/>
</dbReference>
<dbReference type="GO" id="GO:0042352">
    <property type="term" value="P:GDP-L-fucose salvage"/>
    <property type="evidence" value="ECO:0007669"/>
    <property type="project" value="TreeGrafter"/>
</dbReference>
<dbReference type="Pfam" id="PF00288">
    <property type="entry name" value="GHMP_kinases_N"/>
    <property type="match status" value="1"/>
</dbReference>
<protein>
    <recommendedName>
        <fullName evidence="10">GHMP kinase</fullName>
    </recommendedName>
</protein>
<dbReference type="InterPro" id="IPR036554">
    <property type="entry name" value="GHMP_kinase_C_sf"/>
</dbReference>
<dbReference type="Pfam" id="PF08544">
    <property type="entry name" value="GHMP_kinases_C"/>
    <property type="match status" value="1"/>
</dbReference>
<dbReference type="GO" id="GO:0005524">
    <property type="term" value="F:ATP binding"/>
    <property type="evidence" value="ECO:0007669"/>
    <property type="project" value="UniProtKB-KW"/>
</dbReference>
<dbReference type="Gene3D" id="3.30.230.120">
    <property type="match status" value="1"/>
</dbReference>